<dbReference type="PROSITE" id="PS51125">
    <property type="entry name" value="NHL"/>
    <property type="match status" value="1"/>
</dbReference>
<dbReference type="InterPro" id="IPR000720">
    <property type="entry name" value="PHM/PAL"/>
</dbReference>
<feature type="signal peptide" evidence="13">
    <location>
        <begin position="1"/>
        <end position="23"/>
    </location>
</feature>
<feature type="disulfide bond" evidence="10">
    <location>
        <begin position="208"/>
        <end position="227"/>
    </location>
</feature>
<accession>A0A1I7WFW6</accession>
<feature type="binding site" evidence="8">
    <location>
        <position position="260"/>
    </location>
    <ligand>
        <name>a protein</name>
        <dbReference type="ChEBI" id="CHEBI:16541"/>
    </ligand>
    <ligandPart>
        <name>C-terminal Xaa-(2S)-2-hydroxyglycine residue</name>
        <dbReference type="ChEBI" id="CHEBI:142768"/>
    </ligandPart>
</feature>
<feature type="binding site" evidence="8">
    <location>
        <position position="71"/>
    </location>
    <ligand>
        <name>a protein</name>
        <dbReference type="ChEBI" id="CHEBI:16541"/>
    </ligand>
    <ligandPart>
        <name>C-terminal Xaa-(2S)-2-hydroxyglycine residue</name>
        <dbReference type="ChEBI" id="CHEBI:142768"/>
    </ligandPart>
</feature>
<feature type="transmembrane region" description="Helical" evidence="12">
    <location>
        <begin position="322"/>
        <end position="342"/>
    </location>
</feature>
<protein>
    <recommendedName>
        <fullName evidence="1">peptidylamidoglycolate lyase</fullName>
        <ecNumber evidence="1">4.3.2.5</ecNumber>
    </recommendedName>
</protein>
<comment type="cofactor">
    <cofactor evidence="9">
        <name>Zn(2+)</name>
        <dbReference type="ChEBI" id="CHEBI:29105"/>
    </cofactor>
    <text evidence="9">Binds one Zn(2+) ion per subunit.</text>
</comment>
<dbReference type="InterPro" id="IPR011042">
    <property type="entry name" value="6-blade_b-propeller_TolB-like"/>
</dbReference>
<dbReference type="GO" id="GO:0004598">
    <property type="term" value="F:peptidylamidoglycolate lyase activity"/>
    <property type="evidence" value="ECO:0007669"/>
    <property type="project" value="UniProtKB-EC"/>
</dbReference>
<dbReference type="InterPro" id="IPR001258">
    <property type="entry name" value="NHL_repeat"/>
</dbReference>
<dbReference type="CDD" id="cd14958">
    <property type="entry name" value="NHL_PAL_like"/>
    <property type="match status" value="1"/>
</dbReference>
<keyword evidence="3 13" id="KW-0732">Signal</keyword>
<dbReference type="Gene3D" id="2.120.10.30">
    <property type="entry name" value="TolB, C-terminal domain"/>
    <property type="match status" value="1"/>
</dbReference>
<feature type="chain" id="PRO_5009310624" description="peptidylamidoglycolate lyase" evidence="13">
    <location>
        <begin position="24"/>
        <end position="379"/>
    </location>
</feature>
<keyword evidence="12" id="KW-0812">Transmembrane</keyword>
<evidence type="ECO:0000256" key="10">
    <source>
        <dbReference type="PIRSR" id="PIRSR600720-3"/>
    </source>
</evidence>
<keyword evidence="4" id="KW-0677">Repeat</keyword>
<evidence type="ECO:0000313" key="15">
    <source>
        <dbReference type="WBParaSite" id="Hba_03874"/>
    </source>
</evidence>
<dbReference type="Pfam" id="PF01436">
    <property type="entry name" value="NHL"/>
    <property type="match status" value="2"/>
</dbReference>
<dbReference type="GO" id="GO:0006518">
    <property type="term" value="P:peptide metabolic process"/>
    <property type="evidence" value="ECO:0007669"/>
    <property type="project" value="InterPro"/>
</dbReference>
<dbReference type="Proteomes" id="UP000095283">
    <property type="component" value="Unplaced"/>
</dbReference>
<evidence type="ECO:0000256" key="3">
    <source>
        <dbReference type="ARBA" id="ARBA00022729"/>
    </source>
</evidence>
<reference evidence="15" key="1">
    <citation type="submission" date="2016-11" db="UniProtKB">
        <authorList>
            <consortium name="WormBaseParasite"/>
        </authorList>
    </citation>
    <scope>IDENTIFICATION</scope>
</reference>
<sequence>METRMSKMACIFWILMALKVFNCTDIQALHPQSIPFGAFEEDALTIVENVNFGQVAGLTFDNDGNLIIFHRSGRVWDKNTFDQYNVLLNKTPIDDDVIVFIKSNNNQSHIVRKLGKNKFYVPHGIYMDSDGFLYTTDVGSHTVAKWKLNFNGINLIKSNVKVVLFSPYNTTLIVYSVMIKTNFMIFLRHIIRYGGKKFTPNTDRSHFCKPAGILRNGNSVFVADGYCNSRIVELGVDDGKVKIPHDIVVNSQGNLLVADRENGRVQELTTSGEFIREWTNNGLFSNVYSMDSHGNNIYMVPGRSRTEREDRTTNNHFDNSTFTGVMIIPVLVLLAIWASIVIRRRLFATNGNNVFDRKGFKPLRTDETVGFISDISDSE</sequence>
<feature type="binding site" evidence="9">
    <location>
        <position position="123"/>
    </location>
    <ligand>
        <name>Zn(2+)</name>
        <dbReference type="ChEBI" id="CHEBI:29105"/>
        <note>catalytic</note>
    </ligand>
</feature>
<evidence type="ECO:0000256" key="2">
    <source>
        <dbReference type="ARBA" id="ARBA00022723"/>
    </source>
</evidence>
<evidence type="ECO:0000256" key="13">
    <source>
        <dbReference type="SAM" id="SignalP"/>
    </source>
</evidence>
<dbReference type="PANTHER" id="PTHR10680:SF14">
    <property type="entry name" value="PEPTIDYL-GLYCINE ALPHA-AMIDATING MONOOXYGENASE"/>
    <property type="match status" value="1"/>
</dbReference>
<evidence type="ECO:0000256" key="7">
    <source>
        <dbReference type="ARBA" id="ARBA00023239"/>
    </source>
</evidence>
<keyword evidence="9" id="KW-0862">Zinc</keyword>
<keyword evidence="14" id="KW-1185">Reference proteome</keyword>
<dbReference type="SUPFAM" id="SSF101898">
    <property type="entry name" value="NHL repeat"/>
    <property type="match status" value="1"/>
</dbReference>
<keyword evidence="12" id="KW-1133">Transmembrane helix</keyword>
<organism evidence="14 15">
    <name type="scientific">Heterorhabditis bacteriophora</name>
    <name type="common">Entomopathogenic nematode worm</name>
    <dbReference type="NCBI Taxonomy" id="37862"/>
    <lineage>
        <taxon>Eukaryota</taxon>
        <taxon>Metazoa</taxon>
        <taxon>Ecdysozoa</taxon>
        <taxon>Nematoda</taxon>
        <taxon>Chromadorea</taxon>
        <taxon>Rhabditida</taxon>
        <taxon>Rhabditina</taxon>
        <taxon>Rhabditomorpha</taxon>
        <taxon>Strongyloidea</taxon>
        <taxon>Heterorhabditidae</taxon>
        <taxon>Heterorhabditis</taxon>
    </lineage>
</organism>
<feature type="binding site" evidence="9">
    <location>
        <position position="58"/>
    </location>
    <ligand>
        <name>Ca(2+)</name>
        <dbReference type="ChEBI" id="CHEBI:29108"/>
        <note>structural</note>
    </ligand>
</feature>
<evidence type="ECO:0000256" key="11">
    <source>
        <dbReference type="PROSITE-ProRule" id="PRU00504"/>
    </source>
</evidence>
<keyword evidence="5 10" id="KW-1015">Disulfide bond</keyword>
<evidence type="ECO:0000256" key="9">
    <source>
        <dbReference type="PIRSR" id="PIRSR600720-2"/>
    </source>
</evidence>
<evidence type="ECO:0000256" key="12">
    <source>
        <dbReference type="SAM" id="Phobius"/>
    </source>
</evidence>
<evidence type="ECO:0000256" key="1">
    <source>
        <dbReference type="ARBA" id="ARBA00012343"/>
    </source>
</evidence>
<feature type="binding site" evidence="8">
    <location>
        <position position="226"/>
    </location>
    <ligand>
        <name>a protein</name>
        <dbReference type="ChEBI" id="CHEBI:16541"/>
    </ligand>
    <ligandPart>
        <name>C-terminal Xaa-(2S)-2-hydroxyglycine residue</name>
        <dbReference type="ChEBI" id="CHEBI:142768"/>
    </ligandPart>
</feature>
<evidence type="ECO:0000256" key="6">
    <source>
        <dbReference type="ARBA" id="ARBA00023180"/>
    </source>
</evidence>
<dbReference type="GO" id="GO:0046872">
    <property type="term" value="F:metal ion binding"/>
    <property type="evidence" value="ECO:0007669"/>
    <property type="project" value="UniProtKB-KW"/>
</dbReference>
<dbReference type="AlphaFoldDB" id="A0A1I7WFW6"/>
<dbReference type="PRINTS" id="PR00790">
    <property type="entry name" value="PAMONOXGNASE"/>
</dbReference>
<keyword evidence="12" id="KW-0472">Membrane</keyword>
<feature type="binding site" evidence="9">
    <location>
        <position position="245"/>
    </location>
    <ligand>
        <name>Zn(2+)</name>
        <dbReference type="ChEBI" id="CHEBI:29105"/>
        <note>catalytic</note>
    </ligand>
</feature>
<evidence type="ECO:0000256" key="5">
    <source>
        <dbReference type="ARBA" id="ARBA00023157"/>
    </source>
</evidence>
<evidence type="ECO:0000256" key="4">
    <source>
        <dbReference type="ARBA" id="ARBA00022737"/>
    </source>
</evidence>
<dbReference type="GO" id="GO:0016020">
    <property type="term" value="C:membrane"/>
    <property type="evidence" value="ECO:0007669"/>
    <property type="project" value="InterPro"/>
</dbReference>
<keyword evidence="6" id="KW-0325">Glycoprotein</keyword>
<dbReference type="EC" id="4.3.2.5" evidence="1"/>
<proteinExistence type="predicted"/>
<keyword evidence="9" id="KW-0106">Calcium</keyword>
<feature type="repeat" description="NHL" evidence="11">
    <location>
        <begin position="229"/>
        <end position="271"/>
    </location>
</feature>
<name>A0A1I7WFW6_HETBA</name>
<evidence type="ECO:0000256" key="8">
    <source>
        <dbReference type="PIRSR" id="PIRSR600720-1"/>
    </source>
</evidence>
<dbReference type="PANTHER" id="PTHR10680">
    <property type="entry name" value="PEPTIDYL-GLYCINE ALPHA-AMIDATING MONOOXYGENASE"/>
    <property type="match status" value="1"/>
</dbReference>
<evidence type="ECO:0000313" key="14">
    <source>
        <dbReference type="Proteomes" id="UP000095283"/>
    </source>
</evidence>
<dbReference type="WBParaSite" id="Hba_03874">
    <property type="protein sequence ID" value="Hba_03874"/>
    <property type="gene ID" value="Hba_03874"/>
</dbReference>
<keyword evidence="7" id="KW-0456">Lyase</keyword>
<keyword evidence="2 9" id="KW-0479">Metal-binding</keyword>
<dbReference type="GO" id="GO:0005576">
    <property type="term" value="C:extracellular region"/>
    <property type="evidence" value="ECO:0007669"/>
    <property type="project" value="TreeGrafter"/>
</dbReference>